<protein>
    <recommendedName>
        <fullName evidence="3">DUF3301 domain-containing protein</fullName>
    </recommendedName>
</protein>
<sequence>MVYSLSDLVWVFLLALGVWYFWHGMAAKELVRRAAHKHCAELGVQLLDDTVVLKRTRLRRDRAGLLRLQRTYEFEFTSTGEHRYSGSVVLHGQRIAQMQLAPHHMA</sequence>
<gene>
    <name evidence="1" type="ORF">Maes01_00327</name>
</gene>
<evidence type="ECO:0008006" key="3">
    <source>
        <dbReference type="Google" id="ProtNLM"/>
    </source>
</evidence>
<accession>A0ABP9WNB1</accession>
<reference evidence="1 2" key="1">
    <citation type="submission" date="2024-02" db="EMBL/GenBank/DDBJ databases">
        <title>Microbulbifer aestuariivivens NBRC 112533.</title>
        <authorList>
            <person name="Ichikawa N."/>
            <person name="Katano-Makiyama Y."/>
            <person name="Hidaka K."/>
        </authorList>
    </citation>
    <scope>NUCLEOTIDE SEQUENCE [LARGE SCALE GENOMIC DNA]</scope>
    <source>
        <strain evidence="1 2">NBRC 112533</strain>
    </source>
</reference>
<keyword evidence="2" id="KW-1185">Reference proteome</keyword>
<evidence type="ECO:0000313" key="2">
    <source>
        <dbReference type="Proteomes" id="UP001408594"/>
    </source>
</evidence>
<name>A0ABP9WNB1_9GAMM</name>
<dbReference type="Pfam" id="PF11743">
    <property type="entry name" value="DUF3301"/>
    <property type="match status" value="1"/>
</dbReference>
<dbReference type="Proteomes" id="UP001408594">
    <property type="component" value="Unassembled WGS sequence"/>
</dbReference>
<proteinExistence type="predicted"/>
<dbReference type="InterPro" id="IPR021732">
    <property type="entry name" value="DUF3301"/>
</dbReference>
<dbReference type="EMBL" id="BAABRT010000002">
    <property type="protein sequence ID" value="GAA5523778.1"/>
    <property type="molecule type" value="Genomic_DNA"/>
</dbReference>
<organism evidence="1 2">
    <name type="scientific">Microbulbifer aestuariivivens</name>
    <dbReference type="NCBI Taxonomy" id="1908308"/>
    <lineage>
        <taxon>Bacteria</taxon>
        <taxon>Pseudomonadati</taxon>
        <taxon>Pseudomonadota</taxon>
        <taxon>Gammaproteobacteria</taxon>
        <taxon>Cellvibrionales</taxon>
        <taxon>Microbulbiferaceae</taxon>
        <taxon>Microbulbifer</taxon>
    </lineage>
</organism>
<dbReference type="RefSeq" id="WP_345548224.1">
    <property type="nucleotide sequence ID" value="NZ_BAABRT010000002.1"/>
</dbReference>
<comment type="caution">
    <text evidence="1">The sequence shown here is derived from an EMBL/GenBank/DDBJ whole genome shotgun (WGS) entry which is preliminary data.</text>
</comment>
<evidence type="ECO:0000313" key="1">
    <source>
        <dbReference type="EMBL" id="GAA5523778.1"/>
    </source>
</evidence>